<keyword evidence="1" id="KW-1133">Transmembrane helix</keyword>
<organism evidence="3 4">
    <name type="scientific">Parablautia intestinalis</name>
    <dbReference type="NCBI Taxonomy" id="2320100"/>
    <lineage>
        <taxon>Bacteria</taxon>
        <taxon>Bacillati</taxon>
        <taxon>Bacillota</taxon>
        <taxon>Clostridia</taxon>
        <taxon>Lachnospirales</taxon>
        <taxon>Lachnospiraceae</taxon>
        <taxon>Parablautia</taxon>
    </lineage>
</organism>
<feature type="transmembrane region" description="Helical" evidence="1">
    <location>
        <begin position="135"/>
        <end position="154"/>
    </location>
</feature>
<comment type="caution">
    <text evidence="3">The sequence shown here is derived from an EMBL/GenBank/DDBJ whole genome shotgun (WGS) entry which is preliminary data.</text>
</comment>
<keyword evidence="4" id="KW-1185">Reference proteome</keyword>
<feature type="transmembrane region" description="Helical" evidence="1">
    <location>
        <begin position="105"/>
        <end position="123"/>
    </location>
</feature>
<evidence type="ECO:0000313" key="4">
    <source>
        <dbReference type="Proteomes" id="UP000280696"/>
    </source>
</evidence>
<dbReference type="Proteomes" id="UP000280696">
    <property type="component" value="Unassembled WGS sequence"/>
</dbReference>
<dbReference type="InterPro" id="IPR012429">
    <property type="entry name" value="HGSNAT_cat"/>
</dbReference>
<dbReference type="RefSeq" id="WP_120468619.1">
    <property type="nucleotide sequence ID" value="NZ_RAYQ01000006.1"/>
</dbReference>
<dbReference type="Pfam" id="PF07786">
    <property type="entry name" value="HGSNAT_cat"/>
    <property type="match status" value="1"/>
</dbReference>
<gene>
    <name evidence="3" type="ORF">D7V94_08145</name>
</gene>
<evidence type="ECO:0000256" key="1">
    <source>
        <dbReference type="SAM" id="Phobius"/>
    </source>
</evidence>
<keyword evidence="1" id="KW-0472">Membrane</keyword>
<feature type="transmembrane region" description="Helical" evidence="1">
    <location>
        <begin position="237"/>
        <end position="254"/>
    </location>
</feature>
<evidence type="ECO:0000259" key="2">
    <source>
        <dbReference type="Pfam" id="PF07786"/>
    </source>
</evidence>
<reference evidence="3 4" key="1">
    <citation type="submission" date="2018-09" db="EMBL/GenBank/DDBJ databases">
        <title>Murine metabolic-syndrome-specific gut microbial biobank.</title>
        <authorList>
            <person name="Liu C."/>
        </authorList>
    </citation>
    <scope>NUCLEOTIDE SEQUENCE [LARGE SCALE GENOMIC DNA]</scope>
    <source>
        <strain evidence="3 4">0.1xD8-82</strain>
    </source>
</reference>
<evidence type="ECO:0000313" key="3">
    <source>
        <dbReference type="EMBL" id="RKI92034.1"/>
    </source>
</evidence>
<keyword evidence="1" id="KW-0812">Transmembrane</keyword>
<dbReference type="EMBL" id="RAYQ01000006">
    <property type="protein sequence ID" value="RKI92034.1"/>
    <property type="molecule type" value="Genomic_DNA"/>
</dbReference>
<protein>
    <submittedName>
        <fullName evidence="3">DUF1624 domain-containing protein</fullName>
    </submittedName>
</protein>
<feature type="transmembrane region" description="Helical" evidence="1">
    <location>
        <begin position="189"/>
        <end position="209"/>
    </location>
</feature>
<name>A0A3A9AM23_9FIRM</name>
<feature type="transmembrane region" description="Helical" evidence="1">
    <location>
        <begin position="82"/>
        <end position="99"/>
    </location>
</feature>
<proteinExistence type="predicted"/>
<feature type="domain" description="Heparan-alpha-glucosaminide N-acetyltransferase catalytic" evidence="2">
    <location>
        <begin position="13"/>
        <end position="245"/>
    </location>
</feature>
<sequence length="260" mass="30536">MGVNKEKERKNQRYEMLDSIRGAVLISMILYHACWDLVYIFKKDFRWFEGSGAYVWQQSICWTFIFLSGFCWSLGKRPVKRGITVFSAGVVVSLVTIVFMPKDRVVFGVLTLIGSCMLLIVPLRKLFVKLPARRGLFFSIVLFVLTRNINRGYLGFEEWKLLRLPKVLYQGKIMTFLGFTEPKFYSTDYFSLIPWFFLFLSGYFLYCMIGEKNGVNFRSRYLEAGWKPLSFLGKHSLIIYLLHQPLVYGVFILLDRFSLW</sequence>
<dbReference type="OrthoDB" id="9807591at2"/>
<dbReference type="AlphaFoldDB" id="A0A3A9AM23"/>
<accession>A0A3A9AM23</accession>
<feature type="transmembrane region" description="Helical" evidence="1">
    <location>
        <begin position="20"/>
        <end position="41"/>
    </location>
</feature>
<feature type="transmembrane region" description="Helical" evidence="1">
    <location>
        <begin position="53"/>
        <end position="75"/>
    </location>
</feature>